<evidence type="ECO:0000256" key="2">
    <source>
        <dbReference type="ARBA" id="ARBA00022679"/>
    </source>
</evidence>
<keyword evidence="4 7" id="KW-0418">Kinase</keyword>
<dbReference type="InterPro" id="IPR029056">
    <property type="entry name" value="Ribokinase-like"/>
</dbReference>
<protein>
    <submittedName>
        <fullName evidence="7">Uncharacterized sugar kinase ydjH</fullName>
        <ecNumber evidence="7">2.7.1.-</ecNumber>
    </submittedName>
</protein>
<comment type="similarity">
    <text evidence="1">Belongs to the carbohydrate kinase PfkB family.</text>
</comment>
<evidence type="ECO:0000256" key="3">
    <source>
        <dbReference type="ARBA" id="ARBA00022741"/>
    </source>
</evidence>
<evidence type="ECO:0000259" key="6">
    <source>
        <dbReference type="Pfam" id="PF00294"/>
    </source>
</evidence>
<keyword evidence="8" id="KW-1185">Reference proteome</keyword>
<sequence length="312" mass="32784">MIDVATFGETMGTIRFTDIPAIGGRTRASFAGAETNVAIGLSRLGYSTAWVGTVGLDTFGHLILRGLRAEQVDEGGVVETGEYPTGLMVSREAGLGSFAVDYHRTGSAGRQFSDEQIDYMLSLKPKVIHLTGITPALGDSALATTQRVIREASEHGVKLSFDVNYRSRLWTEEEATPVLAEIASHAHIVFGGPEEISLITGEADIDDGVDALLRQGVSRVVYKNAGSATSCDADGQVSAPGLQVPVKDTIGAGDGFVAGYLSGCLDDLPALESLQRAHLCGAFAVGSVGDWEGAPTRQTLKISDLGDGEVLR</sequence>
<dbReference type="InterPro" id="IPR011611">
    <property type="entry name" value="PfkB_dom"/>
</dbReference>
<dbReference type="CDD" id="cd01166">
    <property type="entry name" value="KdgK"/>
    <property type="match status" value="1"/>
</dbReference>
<reference evidence="7 8" key="1">
    <citation type="submission" date="2018-12" db="EMBL/GenBank/DDBJ databases">
        <authorList>
            <consortium name="Pathogen Informatics"/>
        </authorList>
    </citation>
    <scope>NUCLEOTIDE SEQUENCE [LARGE SCALE GENOMIC DNA]</scope>
    <source>
        <strain evidence="7 8">NCTC13354</strain>
    </source>
</reference>
<dbReference type="InterPro" id="IPR002173">
    <property type="entry name" value="Carboh/pur_kinase_PfkB_CS"/>
</dbReference>
<evidence type="ECO:0000256" key="5">
    <source>
        <dbReference type="ARBA" id="ARBA00022840"/>
    </source>
</evidence>
<evidence type="ECO:0000256" key="1">
    <source>
        <dbReference type="ARBA" id="ARBA00010688"/>
    </source>
</evidence>
<dbReference type="AlphaFoldDB" id="A0A448PCK1"/>
<gene>
    <name evidence="7" type="primary">ydjH</name>
    <name evidence="7" type="ORF">NCTC13354_00259</name>
</gene>
<dbReference type="PANTHER" id="PTHR43085:SF1">
    <property type="entry name" value="PSEUDOURIDINE KINASE-RELATED"/>
    <property type="match status" value="1"/>
</dbReference>
<evidence type="ECO:0000313" key="8">
    <source>
        <dbReference type="Proteomes" id="UP000269542"/>
    </source>
</evidence>
<evidence type="ECO:0000313" key="7">
    <source>
        <dbReference type="EMBL" id="VEI12572.1"/>
    </source>
</evidence>
<keyword evidence="5" id="KW-0067">ATP-binding</keyword>
<dbReference type="Gene3D" id="3.40.1190.20">
    <property type="match status" value="1"/>
</dbReference>
<dbReference type="InterPro" id="IPR050306">
    <property type="entry name" value="PfkB_Carbo_kinase"/>
</dbReference>
<keyword evidence="2 7" id="KW-0808">Transferase</keyword>
<proteinExistence type="inferred from homology"/>
<dbReference type="PROSITE" id="PS00584">
    <property type="entry name" value="PFKB_KINASES_2"/>
    <property type="match status" value="1"/>
</dbReference>
<accession>A0A448PCK1</accession>
<name>A0A448PCK1_9ACTO</name>
<evidence type="ECO:0000256" key="4">
    <source>
        <dbReference type="ARBA" id="ARBA00022777"/>
    </source>
</evidence>
<feature type="domain" description="Carbohydrate kinase PfkB" evidence="6">
    <location>
        <begin position="2"/>
        <end position="296"/>
    </location>
</feature>
<dbReference type="GO" id="GO:0016301">
    <property type="term" value="F:kinase activity"/>
    <property type="evidence" value="ECO:0007669"/>
    <property type="project" value="UniProtKB-KW"/>
</dbReference>
<keyword evidence="3" id="KW-0547">Nucleotide-binding</keyword>
<dbReference type="EC" id="2.7.1.-" evidence="7"/>
<organism evidence="7 8">
    <name type="scientific">Trueperella bialowiezensis</name>
    <dbReference type="NCBI Taxonomy" id="312285"/>
    <lineage>
        <taxon>Bacteria</taxon>
        <taxon>Bacillati</taxon>
        <taxon>Actinomycetota</taxon>
        <taxon>Actinomycetes</taxon>
        <taxon>Actinomycetales</taxon>
        <taxon>Actinomycetaceae</taxon>
        <taxon>Trueperella</taxon>
    </lineage>
</organism>
<dbReference type="PANTHER" id="PTHR43085">
    <property type="entry name" value="HEXOKINASE FAMILY MEMBER"/>
    <property type="match status" value="1"/>
</dbReference>
<dbReference type="Pfam" id="PF00294">
    <property type="entry name" value="PfkB"/>
    <property type="match status" value="1"/>
</dbReference>
<dbReference type="SUPFAM" id="SSF53613">
    <property type="entry name" value="Ribokinase-like"/>
    <property type="match status" value="1"/>
</dbReference>
<dbReference type="KEGG" id="tbw:NCTC13354_00259"/>
<dbReference type="GO" id="GO:0005524">
    <property type="term" value="F:ATP binding"/>
    <property type="evidence" value="ECO:0007669"/>
    <property type="project" value="UniProtKB-KW"/>
</dbReference>
<dbReference type="Proteomes" id="UP000269542">
    <property type="component" value="Chromosome"/>
</dbReference>
<dbReference type="EMBL" id="LR134476">
    <property type="protein sequence ID" value="VEI12572.1"/>
    <property type="molecule type" value="Genomic_DNA"/>
</dbReference>